<dbReference type="InterPro" id="IPR007889">
    <property type="entry name" value="HTH_Psq"/>
</dbReference>
<dbReference type="InterPro" id="IPR006600">
    <property type="entry name" value="HTH_CenpB_DNA-bd_dom"/>
</dbReference>
<evidence type="ECO:0000313" key="6">
    <source>
        <dbReference type="Proteomes" id="UP001243330"/>
    </source>
</evidence>
<dbReference type="PROSITE" id="PS51253">
    <property type="entry name" value="HTH_CENPB"/>
    <property type="match status" value="1"/>
</dbReference>
<dbReference type="Gene3D" id="1.10.10.60">
    <property type="entry name" value="Homeodomain-like"/>
    <property type="match status" value="1"/>
</dbReference>
<keyword evidence="2" id="KW-0238">DNA-binding</keyword>
<dbReference type="SUPFAM" id="SSF46689">
    <property type="entry name" value="Homeodomain-like"/>
    <property type="match status" value="1"/>
</dbReference>
<evidence type="ECO:0000256" key="3">
    <source>
        <dbReference type="ARBA" id="ARBA00023242"/>
    </source>
</evidence>
<name>A0AAD9E7M0_9PEZI</name>
<gene>
    <name evidence="5" type="ORF">CCHR01_19667</name>
</gene>
<reference evidence="5" key="1">
    <citation type="submission" date="2023-01" db="EMBL/GenBank/DDBJ databases">
        <title>Colletotrichum chrysophilum M932 genome sequence.</title>
        <authorList>
            <person name="Baroncelli R."/>
        </authorList>
    </citation>
    <scope>NUCLEOTIDE SEQUENCE</scope>
    <source>
        <strain evidence="5">M932</strain>
    </source>
</reference>
<dbReference type="Pfam" id="PF05225">
    <property type="entry name" value="HTH_psq"/>
    <property type="match status" value="1"/>
</dbReference>
<protein>
    <submittedName>
        <fullName evidence="5">Transposase</fullName>
    </submittedName>
</protein>
<dbReference type="Proteomes" id="UP001243330">
    <property type="component" value="Unassembled WGS sequence"/>
</dbReference>
<comment type="caution">
    <text evidence="5">The sequence shown here is derived from an EMBL/GenBank/DDBJ whole genome shotgun (WGS) entry which is preliminary data.</text>
</comment>
<evidence type="ECO:0000256" key="2">
    <source>
        <dbReference type="ARBA" id="ARBA00023125"/>
    </source>
</evidence>
<dbReference type="InterPro" id="IPR009057">
    <property type="entry name" value="Homeodomain-like_sf"/>
</dbReference>
<keyword evidence="3" id="KW-0539">Nucleus</keyword>
<dbReference type="GO" id="GO:0005634">
    <property type="term" value="C:nucleus"/>
    <property type="evidence" value="ECO:0007669"/>
    <property type="project" value="UniProtKB-SubCell"/>
</dbReference>
<dbReference type="AlphaFoldDB" id="A0AAD9E7M0"/>
<feature type="domain" description="HTH CENPB-type" evidence="4">
    <location>
        <begin position="48"/>
        <end position="118"/>
    </location>
</feature>
<comment type="subcellular location">
    <subcellularLocation>
        <location evidence="1">Nucleus</location>
    </subcellularLocation>
</comment>
<evidence type="ECO:0000259" key="4">
    <source>
        <dbReference type="PROSITE" id="PS51253"/>
    </source>
</evidence>
<evidence type="ECO:0000313" key="5">
    <source>
        <dbReference type="EMBL" id="KAK1837708.1"/>
    </source>
</evidence>
<dbReference type="EMBL" id="JAQOWY010001049">
    <property type="protein sequence ID" value="KAK1837708.1"/>
    <property type="molecule type" value="Genomic_DNA"/>
</dbReference>
<dbReference type="InterPro" id="IPR050863">
    <property type="entry name" value="CenT-Element_Derived"/>
</dbReference>
<dbReference type="GO" id="GO:0003677">
    <property type="term" value="F:DNA binding"/>
    <property type="evidence" value="ECO:0007669"/>
    <property type="project" value="UniProtKB-KW"/>
</dbReference>
<organism evidence="5 6">
    <name type="scientific">Colletotrichum chrysophilum</name>
    <dbReference type="NCBI Taxonomy" id="1836956"/>
    <lineage>
        <taxon>Eukaryota</taxon>
        <taxon>Fungi</taxon>
        <taxon>Dikarya</taxon>
        <taxon>Ascomycota</taxon>
        <taxon>Pezizomycotina</taxon>
        <taxon>Sordariomycetes</taxon>
        <taxon>Hypocreomycetidae</taxon>
        <taxon>Glomerellales</taxon>
        <taxon>Glomerellaceae</taxon>
        <taxon>Colletotrichum</taxon>
        <taxon>Colletotrichum gloeosporioides species complex</taxon>
    </lineage>
</organism>
<accession>A0AAD9E7M0</accession>
<dbReference type="InterPro" id="IPR004875">
    <property type="entry name" value="DDE_SF_endonuclease_dom"/>
</dbReference>
<dbReference type="PANTHER" id="PTHR19303">
    <property type="entry name" value="TRANSPOSON"/>
    <property type="match status" value="1"/>
</dbReference>
<dbReference type="SMART" id="SM00674">
    <property type="entry name" value="CENPB"/>
    <property type="match status" value="1"/>
</dbReference>
<keyword evidence="6" id="KW-1185">Reference proteome</keyword>
<dbReference type="Pfam" id="PF03221">
    <property type="entry name" value="HTH_Tnp_Tc5"/>
    <property type="match status" value="1"/>
</dbReference>
<sequence length="266" mass="29896">MKQYTENEVIQALNDIKNGISTRTASRRWGVPRPTLISRTKGHQPRQEAFQDLQRLSAGQEASLATWVTAQADLGLPPTHQQLKDFAHRILQAMGDTQPLGKRWVDGFIRRNPSIKVQRSRSIDSRRVNGASTEVIRDWFKYLAIPHIQAIKPANRYNMDETGILEGKGDNGLVVSIIECISAGGAAIHPLVIYKGKTVQQQWFPLELGPYDGWEFTSTENGWTTDATAVEWLERVFIPRTKPSSPNQARLLILDGHGSHTTTDFM</sequence>
<dbReference type="Pfam" id="PF03184">
    <property type="entry name" value="DDE_1"/>
    <property type="match status" value="1"/>
</dbReference>
<proteinExistence type="predicted"/>
<dbReference type="PANTHER" id="PTHR19303:SF74">
    <property type="entry name" value="POGO TRANSPOSABLE ELEMENT WITH KRAB DOMAIN"/>
    <property type="match status" value="1"/>
</dbReference>
<evidence type="ECO:0000256" key="1">
    <source>
        <dbReference type="ARBA" id="ARBA00004123"/>
    </source>
</evidence>